<keyword evidence="6 7" id="KW-0472">Membrane</keyword>
<evidence type="ECO:0000256" key="5">
    <source>
        <dbReference type="ARBA" id="ARBA00022989"/>
    </source>
</evidence>
<evidence type="ECO:0000256" key="7">
    <source>
        <dbReference type="SAM" id="Phobius"/>
    </source>
</evidence>
<feature type="transmembrane region" description="Helical" evidence="7">
    <location>
        <begin position="159"/>
        <end position="180"/>
    </location>
</feature>
<dbReference type="AlphaFoldDB" id="A0A640VWE5"/>
<evidence type="ECO:0000313" key="9">
    <source>
        <dbReference type="EMBL" id="GFE52463.1"/>
    </source>
</evidence>
<dbReference type="Gene3D" id="1.20.1540.10">
    <property type="entry name" value="Rhomboid-like"/>
    <property type="match status" value="1"/>
</dbReference>
<feature type="domain" description="Peptidase S54 rhomboid" evidence="8">
    <location>
        <begin position="69"/>
        <end position="205"/>
    </location>
</feature>
<sequence length="213" mass="23086">MQTPKARWQALLFGLIAANLLPETLLQLADAGWFGVGYWRLTAYSYGGLWRGLLAGWQPNFTGQPALMFLTYGFLHSGAMHLLGNLAAMLWLAPITAREVGARGLALIYAISVLGGGLMFVLLSDSVRPMVGASGGVYGLAAAWIYWEYRDRVSDGLPLGIIWIKLVVLGLTNVLAWWWLAGEIAWQTHVGGSIAAWGCAWALSKPSQPDPNA</sequence>
<keyword evidence="3 7" id="KW-0812">Transmembrane</keyword>
<keyword evidence="10" id="KW-1185">Reference proteome</keyword>
<protein>
    <submittedName>
        <fullName evidence="9">Rhomboid family intramembrane serine protease</fullName>
    </submittedName>
</protein>
<evidence type="ECO:0000256" key="1">
    <source>
        <dbReference type="ARBA" id="ARBA00004141"/>
    </source>
</evidence>
<dbReference type="SUPFAM" id="SSF144091">
    <property type="entry name" value="Rhomboid-like"/>
    <property type="match status" value="1"/>
</dbReference>
<dbReference type="PANTHER" id="PTHR43731:SF14">
    <property type="entry name" value="PRESENILIN-ASSOCIATED RHOMBOID-LIKE PROTEIN, MITOCHONDRIAL"/>
    <property type="match status" value="1"/>
</dbReference>
<evidence type="ECO:0000256" key="4">
    <source>
        <dbReference type="ARBA" id="ARBA00022801"/>
    </source>
</evidence>
<feature type="transmembrane region" description="Helical" evidence="7">
    <location>
        <begin position="104"/>
        <end position="123"/>
    </location>
</feature>
<proteinExistence type="inferred from homology"/>
<keyword evidence="9" id="KW-0645">Protease</keyword>
<dbReference type="Proteomes" id="UP000436522">
    <property type="component" value="Unassembled WGS sequence"/>
</dbReference>
<comment type="subcellular location">
    <subcellularLocation>
        <location evidence="1">Membrane</location>
        <topology evidence="1">Multi-pass membrane protein</topology>
    </subcellularLocation>
</comment>
<accession>A0A640VWE5</accession>
<dbReference type="OrthoDB" id="9797190at2"/>
<feature type="transmembrane region" description="Helical" evidence="7">
    <location>
        <begin position="69"/>
        <end position="92"/>
    </location>
</feature>
<evidence type="ECO:0000256" key="2">
    <source>
        <dbReference type="ARBA" id="ARBA00009045"/>
    </source>
</evidence>
<evidence type="ECO:0000256" key="6">
    <source>
        <dbReference type="ARBA" id="ARBA00023136"/>
    </source>
</evidence>
<evidence type="ECO:0000259" key="8">
    <source>
        <dbReference type="Pfam" id="PF01694"/>
    </source>
</evidence>
<organism evidence="9 10">
    <name type="scientific">Roseobacter cerasinus</name>
    <dbReference type="NCBI Taxonomy" id="2602289"/>
    <lineage>
        <taxon>Bacteria</taxon>
        <taxon>Pseudomonadati</taxon>
        <taxon>Pseudomonadota</taxon>
        <taxon>Alphaproteobacteria</taxon>
        <taxon>Rhodobacterales</taxon>
        <taxon>Roseobacteraceae</taxon>
        <taxon>Roseobacter</taxon>
    </lineage>
</organism>
<reference evidence="9 10" key="1">
    <citation type="submission" date="2019-12" db="EMBL/GenBank/DDBJ databases">
        <title>Roseobacter cerasinus sp. nov., isolated from seawater around aquaculture.</title>
        <authorList>
            <person name="Muramatsu S."/>
            <person name="Takabe Y."/>
            <person name="Mori K."/>
            <person name="Takaichi S."/>
            <person name="Hanada S."/>
        </authorList>
    </citation>
    <scope>NUCLEOTIDE SEQUENCE [LARGE SCALE GENOMIC DNA]</scope>
    <source>
        <strain evidence="9 10">AI77</strain>
    </source>
</reference>
<dbReference type="InterPro" id="IPR035952">
    <property type="entry name" value="Rhomboid-like_sf"/>
</dbReference>
<comment type="caution">
    <text evidence="9">The sequence shown here is derived from an EMBL/GenBank/DDBJ whole genome shotgun (WGS) entry which is preliminary data.</text>
</comment>
<dbReference type="GO" id="GO:0006508">
    <property type="term" value="P:proteolysis"/>
    <property type="evidence" value="ECO:0007669"/>
    <property type="project" value="UniProtKB-KW"/>
</dbReference>
<keyword evidence="5 7" id="KW-1133">Transmembrane helix</keyword>
<feature type="transmembrane region" description="Helical" evidence="7">
    <location>
        <begin position="129"/>
        <end position="147"/>
    </location>
</feature>
<dbReference type="InterPro" id="IPR050925">
    <property type="entry name" value="Rhomboid_protease_S54"/>
</dbReference>
<dbReference type="Pfam" id="PF01694">
    <property type="entry name" value="Rhomboid"/>
    <property type="match status" value="1"/>
</dbReference>
<dbReference type="EMBL" id="BLIV01000013">
    <property type="protein sequence ID" value="GFE52463.1"/>
    <property type="molecule type" value="Genomic_DNA"/>
</dbReference>
<name>A0A640VWE5_9RHOB</name>
<keyword evidence="4" id="KW-0378">Hydrolase</keyword>
<gene>
    <name evidence="9" type="ORF">So717_42160</name>
</gene>
<dbReference type="InterPro" id="IPR022764">
    <property type="entry name" value="Peptidase_S54_rhomboid_dom"/>
</dbReference>
<dbReference type="RefSeq" id="WP_159981155.1">
    <property type="nucleotide sequence ID" value="NZ_BLIV01000013.1"/>
</dbReference>
<dbReference type="GO" id="GO:0016020">
    <property type="term" value="C:membrane"/>
    <property type="evidence" value="ECO:0007669"/>
    <property type="project" value="UniProtKB-SubCell"/>
</dbReference>
<evidence type="ECO:0000256" key="3">
    <source>
        <dbReference type="ARBA" id="ARBA00022692"/>
    </source>
</evidence>
<evidence type="ECO:0000313" key="10">
    <source>
        <dbReference type="Proteomes" id="UP000436522"/>
    </source>
</evidence>
<dbReference type="PANTHER" id="PTHR43731">
    <property type="entry name" value="RHOMBOID PROTEASE"/>
    <property type="match status" value="1"/>
</dbReference>
<comment type="similarity">
    <text evidence="2">Belongs to the peptidase S54 family.</text>
</comment>
<dbReference type="GO" id="GO:0004252">
    <property type="term" value="F:serine-type endopeptidase activity"/>
    <property type="evidence" value="ECO:0007669"/>
    <property type="project" value="InterPro"/>
</dbReference>